<dbReference type="VEuPathDB" id="VectorBase:ASIC012894"/>
<organism evidence="2">
    <name type="scientific">Anopheles sinensis</name>
    <name type="common">Mosquito</name>
    <dbReference type="NCBI Taxonomy" id="74873"/>
    <lineage>
        <taxon>Eukaryota</taxon>
        <taxon>Metazoa</taxon>
        <taxon>Ecdysozoa</taxon>
        <taxon>Arthropoda</taxon>
        <taxon>Hexapoda</taxon>
        <taxon>Insecta</taxon>
        <taxon>Pterygota</taxon>
        <taxon>Neoptera</taxon>
        <taxon>Endopterygota</taxon>
        <taxon>Diptera</taxon>
        <taxon>Nematocera</taxon>
        <taxon>Culicoidea</taxon>
        <taxon>Culicidae</taxon>
        <taxon>Anophelinae</taxon>
        <taxon>Anopheles</taxon>
    </lineage>
</organism>
<proteinExistence type="predicted"/>
<feature type="region of interest" description="Disordered" evidence="1">
    <location>
        <begin position="1"/>
        <end position="43"/>
    </location>
</feature>
<dbReference type="EnsemblMetazoa" id="ASIC012894-RA">
    <property type="protein sequence ID" value="ASIC012894-PA"/>
    <property type="gene ID" value="ASIC012894"/>
</dbReference>
<feature type="compositionally biased region" description="Low complexity" evidence="1">
    <location>
        <begin position="18"/>
        <end position="36"/>
    </location>
</feature>
<evidence type="ECO:0000256" key="1">
    <source>
        <dbReference type="SAM" id="MobiDB-lite"/>
    </source>
</evidence>
<keyword evidence="4" id="KW-1185">Reference proteome</keyword>
<protein>
    <submittedName>
        <fullName evidence="2">Uncharacterized protein LOC100305942</fullName>
    </submittedName>
</protein>
<dbReference type="AlphaFoldDB" id="A0A084W4C2"/>
<dbReference type="EMBL" id="ATLV01020306">
    <property type="status" value="NOT_ANNOTATED_CDS"/>
    <property type="molecule type" value="Genomic_DNA"/>
</dbReference>
<name>A0A084W4C2_ANOSI</name>
<sequence>MQSSRLQRKPGPPPRALPAPHAIASSASVSQSVSQVGKRRCSQRRPAETFFVVPADEDGRRWFRLRSVIRQSSACEKRAIAGTVRVSAWSQDLPRIFGEELLGKSKNRGGKQNFAFSPTVLPAREETSPPLAQSCFVSRAPSGIAVWMSWSPSSCPAPPPNARNFYNVNETMTYIKSSASSRGLVPLLGKAEMRSKIVNKKEARIRQKEAKQEELLEVFHHFIDRSSSSEAGMGSSQ</sequence>
<accession>A0A084W4C2</accession>
<reference evidence="3" key="2">
    <citation type="submission" date="2020-05" db="UniProtKB">
        <authorList>
            <consortium name="EnsemblMetazoa"/>
        </authorList>
    </citation>
    <scope>IDENTIFICATION</scope>
</reference>
<dbReference type="Proteomes" id="UP000030765">
    <property type="component" value="Unassembled WGS sequence"/>
</dbReference>
<dbReference type="EMBL" id="KE525297">
    <property type="protein sequence ID" value="KFB45066.1"/>
    <property type="molecule type" value="Genomic_DNA"/>
</dbReference>
<evidence type="ECO:0000313" key="4">
    <source>
        <dbReference type="Proteomes" id="UP000030765"/>
    </source>
</evidence>
<gene>
    <name evidence="2" type="ORF">ZHAS_00012894</name>
</gene>
<reference evidence="2 4" key="1">
    <citation type="journal article" date="2014" name="BMC Genomics">
        <title>Genome sequence of Anopheles sinensis provides insight into genetics basis of mosquito competence for malaria parasites.</title>
        <authorList>
            <person name="Zhou D."/>
            <person name="Zhang D."/>
            <person name="Ding G."/>
            <person name="Shi L."/>
            <person name="Hou Q."/>
            <person name="Ye Y."/>
            <person name="Xu Y."/>
            <person name="Zhou H."/>
            <person name="Xiong C."/>
            <person name="Li S."/>
            <person name="Yu J."/>
            <person name="Hong S."/>
            <person name="Yu X."/>
            <person name="Zou P."/>
            <person name="Chen C."/>
            <person name="Chang X."/>
            <person name="Wang W."/>
            <person name="Lv Y."/>
            <person name="Sun Y."/>
            <person name="Ma L."/>
            <person name="Shen B."/>
            <person name="Zhu C."/>
        </authorList>
    </citation>
    <scope>NUCLEOTIDE SEQUENCE [LARGE SCALE GENOMIC DNA]</scope>
</reference>
<evidence type="ECO:0000313" key="2">
    <source>
        <dbReference type="EMBL" id="KFB45066.1"/>
    </source>
</evidence>
<evidence type="ECO:0000313" key="3">
    <source>
        <dbReference type="EnsemblMetazoa" id="ASIC012894-PA"/>
    </source>
</evidence>